<sequence>MTQSTVEQRRMRRYLWRAVEVGTLMLFVLLFFLLFAVSFRYIVPFVIGWLMAIVLLPIVKWLERHKVRRTLAVLMVVVGVVVCLLLISIFALVALSREATQLLMEAPNYLGVVQHWVQREVLAGRVFFGALPPNVANGIESTALTAAAQVESEFRLYAKHLLDSITRLPETVFIAVISVVSCFFMLLNREGMYHRFLDSLPPGWSGKLQGVFRDMMRAFVGTIRAQLLLMCMSAVLGVLGMWVMHIQYAVILGILFGLTGLVPILGSAILTVPWALGAFALGDATLGIKVLVLQCVISILRHIVEPKIVAENVGLDTLSTLFALYVGLKTIGVLGLFLGPIILIGLKSLVRARIFRSFFPTGDEIVTVDADVDPMDFAASLADAAPDHDFHAKDGRGVRRDRT</sequence>
<gene>
    <name evidence="7" type="ORF">J2S03_002626</name>
</gene>
<dbReference type="PANTHER" id="PTHR21716">
    <property type="entry name" value="TRANSMEMBRANE PROTEIN"/>
    <property type="match status" value="1"/>
</dbReference>
<evidence type="ECO:0000256" key="4">
    <source>
        <dbReference type="ARBA" id="ARBA00022989"/>
    </source>
</evidence>
<feature type="transmembrane region" description="Helical" evidence="6">
    <location>
        <begin position="225"/>
        <end position="244"/>
    </location>
</feature>
<dbReference type="PANTHER" id="PTHR21716:SF68">
    <property type="entry name" value="TRANSPORT PROTEIN YTVI-RELATED"/>
    <property type="match status" value="1"/>
</dbReference>
<feature type="transmembrane region" description="Helical" evidence="6">
    <location>
        <begin position="41"/>
        <end position="59"/>
    </location>
</feature>
<proteinExistence type="inferred from homology"/>
<dbReference type="InterPro" id="IPR002549">
    <property type="entry name" value="AI-2E-like"/>
</dbReference>
<feature type="transmembrane region" description="Helical" evidence="6">
    <location>
        <begin position="171"/>
        <end position="187"/>
    </location>
</feature>
<protein>
    <submittedName>
        <fullName evidence="7">Sporulation integral membrane protein YtvI</fullName>
    </submittedName>
</protein>
<evidence type="ECO:0000256" key="2">
    <source>
        <dbReference type="ARBA" id="ARBA00009773"/>
    </source>
</evidence>
<feature type="transmembrane region" description="Helical" evidence="6">
    <location>
        <begin position="71"/>
        <end position="95"/>
    </location>
</feature>
<keyword evidence="3 6" id="KW-0812">Transmembrane</keyword>
<keyword evidence="5 6" id="KW-0472">Membrane</keyword>
<reference evidence="7 8" key="1">
    <citation type="submission" date="2023-07" db="EMBL/GenBank/DDBJ databases">
        <title>Genomic Encyclopedia of Type Strains, Phase IV (KMG-IV): sequencing the most valuable type-strain genomes for metagenomic binning, comparative biology and taxonomic classification.</title>
        <authorList>
            <person name="Goeker M."/>
        </authorList>
    </citation>
    <scope>NUCLEOTIDE SEQUENCE [LARGE SCALE GENOMIC DNA]</scope>
    <source>
        <strain evidence="7 8">DSM 4006</strain>
    </source>
</reference>
<feature type="transmembrane region" description="Helical" evidence="6">
    <location>
        <begin position="14"/>
        <end position="35"/>
    </location>
</feature>
<dbReference type="NCBIfam" id="TIGR02872">
    <property type="entry name" value="spore_ytvI"/>
    <property type="match status" value="1"/>
</dbReference>
<dbReference type="InterPro" id="IPR014227">
    <property type="entry name" value="YtvI-like"/>
</dbReference>
<evidence type="ECO:0000256" key="5">
    <source>
        <dbReference type="ARBA" id="ARBA00023136"/>
    </source>
</evidence>
<keyword evidence="8" id="KW-1185">Reference proteome</keyword>
<evidence type="ECO:0000313" key="8">
    <source>
        <dbReference type="Proteomes" id="UP001232973"/>
    </source>
</evidence>
<dbReference type="RefSeq" id="WP_274454468.1">
    <property type="nucleotide sequence ID" value="NZ_CP067097.1"/>
</dbReference>
<dbReference type="EMBL" id="JAUSTP010000023">
    <property type="protein sequence ID" value="MDQ0190759.1"/>
    <property type="molecule type" value="Genomic_DNA"/>
</dbReference>
<comment type="subcellular location">
    <subcellularLocation>
        <location evidence="1">Membrane</location>
        <topology evidence="1">Multi-pass membrane protein</topology>
    </subcellularLocation>
</comment>
<evidence type="ECO:0000313" key="7">
    <source>
        <dbReference type="EMBL" id="MDQ0190759.1"/>
    </source>
</evidence>
<comment type="caution">
    <text evidence="7">The sequence shown here is derived from an EMBL/GenBank/DDBJ whole genome shotgun (WGS) entry which is preliminary data.</text>
</comment>
<feature type="transmembrane region" description="Helical" evidence="6">
    <location>
        <begin position="286"/>
        <end position="304"/>
    </location>
</feature>
<evidence type="ECO:0000256" key="6">
    <source>
        <dbReference type="SAM" id="Phobius"/>
    </source>
</evidence>
<comment type="similarity">
    <text evidence="2">Belongs to the autoinducer-2 exporter (AI-2E) (TC 2.A.86) family.</text>
</comment>
<organism evidence="7 8">
    <name type="scientific">Alicyclobacillus cycloheptanicus</name>
    <dbReference type="NCBI Taxonomy" id="1457"/>
    <lineage>
        <taxon>Bacteria</taxon>
        <taxon>Bacillati</taxon>
        <taxon>Bacillota</taxon>
        <taxon>Bacilli</taxon>
        <taxon>Bacillales</taxon>
        <taxon>Alicyclobacillaceae</taxon>
        <taxon>Alicyclobacillus</taxon>
    </lineage>
</organism>
<dbReference type="Proteomes" id="UP001232973">
    <property type="component" value="Unassembled WGS sequence"/>
</dbReference>
<feature type="transmembrane region" description="Helical" evidence="6">
    <location>
        <begin position="324"/>
        <end position="346"/>
    </location>
</feature>
<name>A0ABT9XL67_9BACL</name>
<feature type="transmembrane region" description="Helical" evidence="6">
    <location>
        <begin position="250"/>
        <end position="274"/>
    </location>
</feature>
<accession>A0ABT9XL67</accession>
<dbReference type="Pfam" id="PF01594">
    <property type="entry name" value="AI-2E_transport"/>
    <property type="match status" value="1"/>
</dbReference>
<evidence type="ECO:0000256" key="3">
    <source>
        <dbReference type="ARBA" id="ARBA00022692"/>
    </source>
</evidence>
<keyword evidence="4 6" id="KW-1133">Transmembrane helix</keyword>
<evidence type="ECO:0000256" key="1">
    <source>
        <dbReference type="ARBA" id="ARBA00004141"/>
    </source>
</evidence>